<reference evidence="9 10" key="1">
    <citation type="submission" date="2018-02" db="EMBL/GenBank/DDBJ databases">
        <title>Genomic analysis of the strain RR4-38 isolated from a seawater recirculating aquaculture system.</title>
        <authorList>
            <person name="Kim Y.-S."/>
            <person name="Jang Y.H."/>
            <person name="Kim K.-H."/>
        </authorList>
    </citation>
    <scope>NUCLEOTIDE SEQUENCE [LARGE SCALE GENOMIC DNA]</scope>
    <source>
        <strain evidence="9 10">RR4-38</strain>
    </source>
</reference>
<feature type="domain" description="Peptidase M16 C-terminal" evidence="8">
    <location>
        <begin position="204"/>
        <end position="382"/>
    </location>
</feature>
<dbReference type="PANTHER" id="PTHR43690">
    <property type="entry name" value="NARDILYSIN"/>
    <property type="match status" value="1"/>
</dbReference>
<keyword evidence="2" id="KW-0645">Protease</keyword>
<dbReference type="Proteomes" id="UP000238442">
    <property type="component" value="Chromosome"/>
</dbReference>
<comment type="similarity">
    <text evidence="1">Belongs to the peptidase M16 family.</text>
</comment>
<dbReference type="InterPro" id="IPR007863">
    <property type="entry name" value="Peptidase_M16_C"/>
</dbReference>
<keyword evidence="10" id="KW-1185">Reference proteome</keyword>
<evidence type="ECO:0000259" key="8">
    <source>
        <dbReference type="Pfam" id="PF05193"/>
    </source>
</evidence>
<dbReference type="KEGG" id="aue:C5O00_12940"/>
<evidence type="ECO:0000256" key="6">
    <source>
        <dbReference type="SAM" id="MobiDB-lite"/>
    </source>
</evidence>
<evidence type="ECO:0000256" key="5">
    <source>
        <dbReference type="ARBA" id="ARBA00023049"/>
    </source>
</evidence>
<dbReference type="GO" id="GO:0046872">
    <property type="term" value="F:metal ion binding"/>
    <property type="evidence" value="ECO:0007669"/>
    <property type="project" value="InterPro"/>
</dbReference>
<evidence type="ECO:0000259" key="7">
    <source>
        <dbReference type="Pfam" id="PF00675"/>
    </source>
</evidence>
<proteinExistence type="inferred from homology"/>
<dbReference type="Pfam" id="PF00675">
    <property type="entry name" value="Peptidase_M16"/>
    <property type="match status" value="2"/>
</dbReference>
<evidence type="ECO:0000256" key="4">
    <source>
        <dbReference type="ARBA" id="ARBA00022833"/>
    </source>
</evidence>
<organism evidence="9 10">
    <name type="scientific">Pukyongia salina</name>
    <dbReference type="NCBI Taxonomy" id="2094025"/>
    <lineage>
        <taxon>Bacteria</taxon>
        <taxon>Pseudomonadati</taxon>
        <taxon>Bacteroidota</taxon>
        <taxon>Flavobacteriia</taxon>
        <taxon>Flavobacteriales</taxon>
        <taxon>Flavobacteriaceae</taxon>
        <taxon>Pukyongia</taxon>
    </lineage>
</organism>
<dbReference type="EMBL" id="CP027062">
    <property type="protein sequence ID" value="AVI52010.1"/>
    <property type="molecule type" value="Genomic_DNA"/>
</dbReference>
<feature type="domain" description="Peptidase M16 N-terminal" evidence="7">
    <location>
        <begin position="527"/>
        <end position="643"/>
    </location>
</feature>
<evidence type="ECO:0000313" key="10">
    <source>
        <dbReference type="Proteomes" id="UP000238442"/>
    </source>
</evidence>
<gene>
    <name evidence="9" type="ORF">C5O00_12940</name>
</gene>
<dbReference type="Pfam" id="PF05193">
    <property type="entry name" value="Peptidase_M16_C"/>
    <property type="match status" value="2"/>
</dbReference>
<keyword evidence="5" id="KW-0482">Metalloprotease</keyword>
<feature type="region of interest" description="Disordered" evidence="6">
    <location>
        <begin position="476"/>
        <end position="497"/>
    </location>
</feature>
<feature type="compositionally biased region" description="Basic and acidic residues" evidence="6">
    <location>
        <begin position="486"/>
        <end position="497"/>
    </location>
</feature>
<dbReference type="InterPro" id="IPR011249">
    <property type="entry name" value="Metalloenz_LuxS/M16"/>
</dbReference>
<feature type="domain" description="Peptidase M16 C-terminal" evidence="8">
    <location>
        <begin position="675"/>
        <end position="850"/>
    </location>
</feature>
<protein>
    <submittedName>
        <fullName evidence="9">Peptidase M16</fullName>
    </submittedName>
</protein>
<evidence type="ECO:0000256" key="2">
    <source>
        <dbReference type="ARBA" id="ARBA00022670"/>
    </source>
</evidence>
<accession>A0A2S0HZH4</accession>
<dbReference type="SUPFAM" id="SSF63411">
    <property type="entry name" value="LuxS/MPP-like metallohydrolase"/>
    <property type="match status" value="4"/>
</dbReference>
<evidence type="ECO:0000256" key="1">
    <source>
        <dbReference type="ARBA" id="ARBA00007261"/>
    </source>
</evidence>
<evidence type="ECO:0000313" key="9">
    <source>
        <dbReference type="EMBL" id="AVI52010.1"/>
    </source>
</evidence>
<dbReference type="InterPro" id="IPR050626">
    <property type="entry name" value="Peptidase_M16"/>
</dbReference>
<keyword evidence="3" id="KW-0378">Hydrolase</keyword>
<dbReference type="PANTHER" id="PTHR43690:SF35">
    <property type="entry name" value="NON-CATALYTIC MEMBER OF PEPTIDASE SUBFAMILY M16B-RELATED"/>
    <property type="match status" value="1"/>
</dbReference>
<dbReference type="OrthoDB" id="9811314at2"/>
<dbReference type="AlphaFoldDB" id="A0A2S0HZH4"/>
<dbReference type="PROSITE" id="PS51257">
    <property type="entry name" value="PROKAR_LIPOPROTEIN"/>
    <property type="match status" value="1"/>
</dbReference>
<dbReference type="Gene3D" id="3.30.830.10">
    <property type="entry name" value="Metalloenzyme, LuxS/M16 peptidase-like"/>
    <property type="match status" value="4"/>
</dbReference>
<dbReference type="GO" id="GO:0006508">
    <property type="term" value="P:proteolysis"/>
    <property type="evidence" value="ECO:0007669"/>
    <property type="project" value="UniProtKB-KW"/>
</dbReference>
<name>A0A2S0HZH4_9FLAO</name>
<sequence>MKFLSIIPFLFTLILLFSCSEKSIDQSTTDSFSIEYEKFTLDNGLEVILHVDKSDPIVAVATMMHVGSNREKPGKTGFAHFFEHMSFNDSENVPVGANRKMIPEWGGSRNGGTWSDGTVYYEVVPKDAFEKILWIDSDRFGYMINTVTEAALEREKQVVKNEKRQRVDNAPYGYTDEIIRKNLYPEGHPYSWTVIGSLPDLQAATLDDVKEFYHKYYGAGNASLVIAGDIDVEETKKLVNKWFGEIPKGPEVEPLKPMPVTLTETKSLSFADNFAKLPELRMVFPSVEQYNKDEYALQVLGQLLSGSKKSPLYKTVVEEKKLAPRVSSYNNSNELAGEFVLRVRANEGVPLDEVKAAIDEGLKRFEVSGFTDNELQRIKAELETDLYYGVATVLNKAFQLVQDNEFGNDPGYITKRAKYLQEISREDVMRVYNTYIKGKHFVMTSVVPAASPQLAVSGATEATVWQEEITAMKANEQVAQGEEAEYEKTPSKYDRSEPPFGDAPLFKMPTVWESAADNGMKILGIENNELPIVTFNISIPGGHLLDPADKSGLAVFTADLMNEGTASKTSAELEEAIGLLGSSISVDGSLEEINISGSCLSRNFTPTMALVEEMLLQPRWDEADFERLKQEWKTGLKGREANPNAIAALNFNTLIYGPDHIAGMPTSGNLETAENVTLEDVKEYYKFLKPGGASLKVVGDIDKATVNKAVESLVNNWKGEGVKSSNLEVTNATDGSTLYFIDVPNAKQSVLYIGSLALSATDPDAAKLSFANEILGGGSSGRLFQTLRIEKGYTYGAYSRIPDRTITAPFTITSSVRANATLPSLEIIQKMIQDYGSGFTEEDVALTKNKVVKQNTRAYESLNAKLGILTHIDKFGKPKNFIDLEQQQLMEMTLKDFKDTIDKYMQEDKMIYVVVGDRATQLEEVKKLGKKVVELDIFGNEIGALQGGEL</sequence>
<dbReference type="RefSeq" id="WP_105217250.1">
    <property type="nucleotide sequence ID" value="NZ_CP027062.1"/>
</dbReference>
<dbReference type="GO" id="GO:0008237">
    <property type="term" value="F:metallopeptidase activity"/>
    <property type="evidence" value="ECO:0007669"/>
    <property type="project" value="UniProtKB-KW"/>
</dbReference>
<evidence type="ECO:0000256" key="3">
    <source>
        <dbReference type="ARBA" id="ARBA00022801"/>
    </source>
</evidence>
<feature type="domain" description="Peptidase M16 N-terminal" evidence="7">
    <location>
        <begin position="47"/>
        <end position="171"/>
    </location>
</feature>
<keyword evidence="4" id="KW-0862">Zinc</keyword>
<dbReference type="InterPro" id="IPR011765">
    <property type="entry name" value="Pept_M16_N"/>
</dbReference>